<comment type="caution">
    <text evidence="2">The sequence shown here is derived from an EMBL/GenBank/DDBJ whole genome shotgun (WGS) entry which is preliminary data.</text>
</comment>
<organism evidence="2 3">
    <name type="scientific">Actinoplanes auranticolor</name>
    <dbReference type="NCBI Taxonomy" id="47988"/>
    <lineage>
        <taxon>Bacteria</taxon>
        <taxon>Bacillati</taxon>
        <taxon>Actinomycetota</taxon>
        <taxon>Actinomycetes</taxon>
        <taxon>Micromonosporales</taxon>
        <taxon>Micromonosporaceae</taxon>
        <taxon>Actinoplanes</taxon>
    </lineage>
</organism>
<feature type="signal peptide" evidence="1">
    <location>
        <begin position="1"/>
        <end position="31"/>
    </location>
</feature>
<name>A0A919VPW3_9ACTN</name>
<accession>A0A919VPW3</accession>
<evidence type="ECO:0008006" key="4">
    <source>
        <dbReference type="Google" id="ProtNLM"/>
    </source>
</evidence>
<gene>
    <name evidence="2" type="ORF">Aau02nite_47780</name>
</gene>
<evidence type="ECO:0000256" key="1">
    <source>
        <dbReference type="SAM" id="SignalP"/>
    </source>
</evidence>
<reference evidence="2" key="1">
    <citation type="submission" date="2021-03" db="EMBL/GenBank/DDBJ databases">
        <title>Whole genome shotgun sequence of Actinoplanes auranticolor NBRC 12245.</title>
        <authorList>
            <person name="Komaki H."/>
            <person name="Tamura T."/>
        </authorList>
    </citation>
    <scope>NUCLEOTIDE SEQUENCE</scope>
    <source>
        <strain evidence="2">NBRC 12245</strain>
    </source>
</reference>
<sequence>MRMRTRVARILFSSAAATSAAVLIGAGAVHAADTAATITVTNPAAGGSYSAVTSHSSFLDLNTGISLTCTSGGGQNYGSQATGALPSQSGVALPATFATGVGSLLFNTAGGCTSLLGSVTSIATDTPYEIVIQNYPGVKSDGVTPANGDGYIHIKNVNVSMPACSFTVSGDAPVYYDNATQSLNVTPDIAPEYGTSTTGDVTLPHGPLTISNVSGCLGEVNNGDIGAYYATADAENPFGNDTPYVLDSALQITSP</sequence>
<evidence type="ECO:0000313" key="2">
    <source>
        <dbReference type="EMBL" id="GIM71801.1"/>
    </source>
</evidence>
<feature type="chain" id="PRO_5037839394" description="Secreted protein" evidence="1">
    <location>
        <begin position="32"/>
        <end position="255"/>
    </location>
</feature>
<proteinExistence type="predicted"/>
<keyword evidence="1" id="KW-0732">Signal</keyword>
<dbReference type="RefSeq" id="WP_212990759.1">
    <property type="nucleotide sequence ID" value="NZ_BAABEA010000025.1"/>
</dbReference>
<evidence type="ECO:0000313" key="3">
    <source>
        <dbReference type="Proteomes" id="UP000681340"/>
    </source>
</evidence>
<dbReference type="Proteomes" id="UP000681340">
    <property type="component" value="Unassembled WGS sequence"/>
</dbReference>
<dbReference type="AlphaFoldDB" id="A0A919VPW3"/>
<dbReference type="EMBL" id="BOQL01000038">
    <property type="protein sequence ID" value="GIM71801.1"/>
    <property type="molecule type" value="Genomic_DNA"/>
</dbReference>
<keyword evidence="3" id="KW-1185">Reference proteome</keyword>
<protein>
    <recommendedName>
        <fullName evidence="4">Secreted protein</fullName>
    </recommendedName>
</protein>